<keyword evidence="5" id="KW-1133">Transmembrane helix</keyword>
<dbReference type="Gene3D" id="3.30.40.10">
    <property type="entry name" value="Zinc/RING finger domain, C3HC4 (zinc finger)"/>
    <property type="match status" value="1"/>
</dbReference>
<feature type="transmembrane region" description="Helical" evidence="5">
    <location>
        <begin position="473"/>
        <end position="495"/>
    </location>
</feature>
<feature type="transmembrane region" description="Helical" evidence="5">
    <location>
        <begin position="115"/>
        <end position="136"/>
    </location>
</feature>
<keyword evidence="2" id="KW-0863">Zinc-finger</keyword>
<feature type="transmembrane region" description="Helical" evidence="5">
    <location>
        <begin position="585"/>
        <end position="606"/>
    </location>
</feature>
<comment type="caution">
    <text evidence="7">The sequence shown here is derived from an EMBL/GenBank/DDBJ whole genome shotgun (WGS) entry which is preliminary data.</text>
</comment>
<evidence type="ECO:0000256" key="3">
    <source>
        <dbReference type="ARBA" id="ARBA00022833"/>
    </source>
</evidence>
<organism evidence="7 8">
    <name type="scientific">Steinernema hermaphroditum</name>
    <dbReference type="NCBI Taxonomy" id="289476"/>
    <lineage>
        <taxon>Eukaryota</taxon>
        <taxon>Metazoa</taxon>
        <taxon>Ecdysozoa</taxon>
        <taxon>Nematoda</taxon>
        <taxon>Chromadorea</taxon>
        <taxon>Rhabditida</taxon>
        <taxon>Tylenchina</taxon>
        <taxon>Panagrolaimomorpha</taxon>
        <taxon>Strongyloidoidea</taxon>
        <taxon>Steinernematidae</taxon>
        <taxon>Steinernema</taxon>
    </lineage>
</organism>
<keyword evidence="5" id="KW-0472">Membrane</keyword>
<keyword evidence="1" id="KW-0479">Metal-binding</keyword>
<feature type="transmembrane region" description="Helical" evidence="5">
    <location>
        <begin position="502"/>
        <end position="520"/>
    </location>
</feature>
<feature type="transmembrane region" description="Helical" evidence="5">
    <location>
        <begin position="339"/>
        <end position="357"/>
    </location>
</feature>
<feature type="transmembrane region" description="Helical" evidence="5">
    <location>
        <begin position="555"/>
        <end position="579"/>
    </location>
</feature>
<evidence type="ECO:0000256" key="2">
    <source>
        <dbReference type="ARBA" id="ARBA00022771"/>
    </source>
</evidence>
<feature type="transmembrane region" description="Helical" evidence="5">
    <location>
        <begin position="182"/>
        <end position="205"/>
    </location>
</feature>
<feature type="region of interest" description="Disordered" evidence="4">
    <location>
        <begin position="666"/>
        <end position="691"/>
    </location>
</feature>
<dbReference type="Proteomes" id="UP001175271">
    <property type="component" value="Unassembled WGS sequence"/>
</dbReference>
<sequence>MAEDGIVCRICYSTVGGPVYQPCKCRGTLEHVHFFCWERWVDSRRDKERLRDFCDICRHRIKKEIGVKPDGDSVTWAIYLDALFKYTLSFIGFKIAIYATVLLPLFLLWDVTQPWTVVLTPLTVAIGYIPCLFRHFCTEIKWNPKKPFAIQSLPDYTKLKDDKEQPRIRDVSYKTLFATDMLYYGIALVFAVGVNFVAMGAKSLLIAHVNPMAILEYVPIALVVYYHSGCLFEGALYRSANRLVYDIISTVLARNLCFMATFFFDGCVVDFYKTCTFSQQLLVNSIASGLSRIAVNSHKYYCHLNGLNHNDTKYIYYKVRFETFQDAFKSIAAYTGYTIYWHFTFIIGPVAVGSLLFPSARPIKLGYCEPFDRNSSGPISADVAEFNYMFWQGVDMTVKLAFIVCVQNVGEVCYFFHKLITFIEKMTKTEDKFKNNMSLDMTVWTTGLVLTLTAYYAFTLFLGRVLVSLVPAYFTSICNDDIMAFVIACVFYRIFYTSVINYAKALGIALQGLLFVAMWYLVAAQFPVTVMNLQTLLLLRLLHEPGGFIFTQLSFLRTALVRTFIALGVVALIRAPAFIPGIGKYYYFCYLPVVVLGYTVYQYAVLYRGLMFRLKLEYDEYEWKLVNYKPEPEAPKWITYLRGWWMSYRGYSITYLVKKQFVKPRTPKRAPVRAPVDTSQEPPEENENLVQ</sequence>
<dbReference type="Pfam" id="PF12906">
    <property type="entry name" value="RINGv"/>
    <property type="match status" value="1"/>
</dbReference>
<feature type="transmembrane region" description="Helical" evidence="5">
    <location>
        <begin position="86"/>
        <end position="109"/>
    </location>
</feature>
<gene>
    <name evidence="7" type="ORF">QR680_011209</name>
</gene>
<dbReference type="GO" id="GO:0008270">
    <property type="term" value="F:zinc ion binding"/>
    <property type="evidence" value="ECO:0007669"/>
    <property type="project" value="UniProtKB-KW"/>
</dbReference>
<name>A0AA39MBW5_9BILA</name>
<dbReference type="PROSITE" id="PS51292">
    <property type="entry name" value="ZF_RING_CH"/>
    <property type="match status" value="1"/>
</dbReference>
<dbReference type="SUPFAM" id="SSF57850">
    <property type="entry name" value="RING/U-box"/>
    <property type="match status" value="1"/>
</dbReference>
<keyword evidence="5" id="KW-0812">Transmembrane</keyword>
<keyword evidence="8" id="KW-1185">Reference proteome</keyword>
<dbReference type="EMBL" id="JAUCMV010000001">
    <property type="protein sequence ID" value="KAK0429121.1"/>
    <property type="molecule type" value="Genomic_DNA"/>
</dbReference>
<dbReference type="CDD" id="cd16495">
    <property type="entry name" value="RING_CH-C4HC3_MARCH"/>
    <property type="match status" value="1"/>
</dbReference>
<dbReference type="AlphaFoldDB" id="A0AA39MBW5"/>
<proteinExistence type="predicted"/>
<dbReference type="InterPro" id="IPR013083">
    <property type="entry name" value="Znf_RING/FYVE/PHD"/>
</dbReference>
<feature type="transmembrane region" description="Helical" evidence="5">
    <location>
        <begin position="442"/>
        <end position="467"/>
    </location>
</feature>
<evidence type="ECO:0000259" key="6">
    <source>
        <dbReference type="PROSITE" id="PS51292"/>
    </source>
</evidence>
<keyword evidence="3" id="KW-0862">Zinc</keyword>
<accession>A0AA39MBW5</accession>
<evidence type="ECO:0000313" key="7">
    <source>
        <dbReference type="EMBL" id="KAK0429121.1"/>
    </source>
</evidence>
<dbReference type="SMART" id="SM00744">
    <property type="entry name" value="RINGv"/>
    <property type="match status" value="1"/>
</dbReference>
<evidence type="ECO:0000256" key="5">
    <source>
        <dbReference type="SAM" id="Phobius"/>
    </source>
</evidence>
<feature type="transmembrane region" description="Helical" evidence="5">
    <location>
        <begin position="217"/>
        <end position="236"/>
    </location>
</feature>
<dbReference type="InterPro" id="IPR011016">
    <property type="entry name" value="Znf_RING-CH"/>
</dbReference>
<evidence type="ECO:0000256" key="1">
    <source>
        <dbReference type="ARBA" id="ARBA00022723"/>
    </source>
</evidence>
<evidence type="ECO:0000313" key="8">
    <source>
        <dbReference type="Proteomes" id="UP001175271"/>
    </source>
</evidence>
<feature type="compositionally biased region" description="Acidic residues" evidence="4">
    <location>
        <begin position="682"/>
        <end position="691"/>
    </location>
</feature>
<evidence type="ECO:0000256" key="4">
    <source>
        <dbReference type="SAM" id="MobiDB-lite"/>
    </source>
</evidence>
<reference evidence="7" key="1">
    <citation type="submission" date="2023-06" db="EMBL/GenBank/DDBJ databases">
        <title>Genomic analysis of the entomopathogenic nematode Steinernema hermaphroditum.</title>
        <authorList>
            <person name="Schwarz E.M."/>
            <person name="Heppert J.K."/>
            <person name="Baniya A."/>
            <person name="Schwartz H.T."/>
            <person name="Tan C.-H."/>
            <person name="Antoshechkin I."/>
            <person name="Sternberg P.W."/>
            <person name="Goodrich-Blair H."/>
            <person name="Dillman A.R."/>
        </authorList>
    </citation>
    <scope>NUCLEOTIDE SEQUENCE</scope>
    <source>
        <strain evidence="7">PS9179</strain>
        <tissue evidence="7">Whole animal</tissue>
    </source>
</reference>
<feature type="domain" description="RING-CH-type" evidence="6">
    <location>
        <begin position="1"/>
        <end position="64"/>
    </location>
</feature>
<protein>
    <recommendedName>
        <fullName evidence="6">RING-CH-type domain-containing protein</fullName>
    </recommendedName>
</protein>